<evidence type="ECO:0000313" key="6">
    <source>
        <dbReference type="EMBL" id="SNT73729.1"/>
    </source>
</evidence>
<feature type="domain" description="HTH lysR-type" evidence="5">
    <location>
        <begin position="3"/>
        <end position="60"/>
    </location>
</feature>
<dbReference type="PROSITE" id="PS50931">
    <property type="entry name" value="HTH_LYSR"/>
    <property type="match status" value="1"/>
</dbReference>
<dbReference type="AlphaFoldDB" id="A0A239PTV1"/>
<name>A0A239PTV1_9RHOB</name>
<keyword evidence="2" id="KW-0805">Transcription regulation</keyword>
<evidence type="ECO:0000256" key="2">
    <source>
        <dbReference type="ARBA" id="ARBA00023015"/>
    </source>
</evidence>
<dbReference type="InterPro" id="IPR005119">
    <property type="entry name" value="LysR_subst-bd"/>
</dbReference>
<keyword evidence="3 6" id="KW-0238">DNA-binding</keyword>
<evidence type="ECO:0000313" key="7">
    <source>
        <dbReference type="Proteomes" id="UP000198307"/>
    </source>
</evidence>
<dbReference type="FunFam" id="1.10.10.10:FF:000001">
    <property type="entry name" value="LysR family transcriptional regulator"/>
    <property type="match status" value="1"/>
</dbReference>
<reference evidence="6 7" key="1">
    <citation type="submission" date="2017-07" db="EMBL/GenBank/DDBJ databases">
        <authorList>
            <person name="Sun Z.S."/>
            <person name="Albrecht U."/>
            <person name="Echele G."/>
            <person name="Lee C.C."/>
        </authorList>
    </citation>
    <scope>NUCLEOTIDE SEQUENCE [LARGE SCALE GENOMIC DNA]</scope>
    <source>
        <strain evidence="6 7">DSM 14827</strain>
    </source>
</reference>
<protein>
    <submittedName>
        <fullName evidence="6">DNA-binding transcriptional regulator, LysR family</fullName>
    </submittedName>
</protein>
<dbReference type="EMBL" id="FZQB01000005">
    <property type="protein sequence ID" value="SNT73729.1"/>
    <property type="molecule type" value="Genomic_DNA"/>
</dbReference>
<dbReference type="InterPro" id="IPR000847">
    <property type="entry name" value="LysR_HTH_N"/>
</dbReference>
<gene>
    <name evidence="6" type="ORF">SAMN05444959_105176</name>
</gene>
<dbReference type="InterPro" id="IPR058163">
    <property type="entry name" value="LysR-type_TF_proteobact-type"/>
</dbReference>
<dbReference type="InterPro" id="IPR036390">
    <property type="entry name" value="WH_DNA-bd_sf"/>
</dbReference>
<dbReference type="SUPFAM" id="SSF46785">
    <property type="entry name" value="Winged helix' DNA-binding domain"/>
    <property type="match status" value="1"/>
</dbReference>
<evidence type="ECO:0000256" key="4">
    <source>
        <dbReference type="ARBA" id="ARBA00023163"/>
    </source>
</evidence>
<comment type="similarity">
    <text evidence="1">Belongs to the LysR transcriptional regulatory family.</text>
</comment>
<dbReference type="Gene3D" id="3.40.190.290">
    <property type="match status" value="1"/>
</dbReference>
<accession>A0A239PTV1</accession>
<keyword evidence="7" id="KW-1185">Reference proteome</keyword>
<evidence type="ECO:0000259" key="5">
    <source>
        <dbReference type="PROSITE" id="PS50931"/>
    </source>
</evidence>
<organism evidence="6 7">
    <name type="scientific">Paracoccus seriniphilus</name>
    <dbReference type="NCBI Taxonomy" id="184748"/>
    <lineage>
        <taxon>Bacteria</taxon>
        <taxon>Pseudomonadati</taxon>
        <taxon>Pseudomonadota</taxon>
        <taxon>Alphaproteobacteria</taxon>
        <taxon>Rhodobacterales</taxon>
        <taxon>Paracoccaceae</taxon>
        <taxon>Paracoccus</taxon>
    </lineage>
</organism>
<dbReference type="Proteomes" id="UP000198307">
    <property type="component" value="Unassembled WGS sequence"/>
</dbReference>
<dbReference type="SUPFAM" id="SSF53850">
    <property type="entry name" value="Periplasmic binding protein-like II"/>
    <property type="match status" value="1"/>
</dbReference>
<dbReference type="CDD" id="cd08422">
    <property type="entry name" value="PBP2_CrgA_like"/>
    <property type="match status" value="1"/>
</dbReference>
<dbReference type="GO" id="GO:0003700">
    <property type="term" value="F:DNA-binding transcription factor activity"/>
    <property type="evidence" value="ECO:0007669"/>
    <property type="project" value="InterPro"/>
</dbReference>
<dbReference type="GO" id="GO:0043565">
    <property type="term" value="F:sequence-specific DNA binding"/>
    <property type="evidence" value="ECO:0007669"/>
    <property type="project" value="TreeGrafter"/>
</dbReference>
<dbReference type="Pfam" id="PF00126">
    <property type="entry name" value="HTH_1"/>
    <property type="match status" value="1"/>
</dbReference>
<dbReference type="RefSeq" id="WP_089344107.1">
    <property type="nucleotide sequence ID" value="NZ_CP067132.1"/>
</dbReference>
<dbReference type="Gene3D" id="1.10.10.10">
    <property type="entry name" value="Winged helix-like DNA-binding domain superfamily/Winged helix DNA-binding domain"/>
    <property type="match status" value="1"/>
</dbReference>
<dbReference type="OrthoDB" id="9813056at2"/>
<evidence type="ECO:0000256" key="3">
    <source>
        <dbReference type="ARBA" id="ARBA00023125"/>
    </source>
</evidence>
<dbReference type="InterPro" id="IPR036388">
    <property type="entry name" value="WH-like_DNA-bd_sf"/>
</dbReference>
<dbReference type="GO" id="GO:0006351">
    <property type="term" value="P:DNA-templated transcription"/>
    <property type="evidence" value="ECO:0007669"/>
    <property type="project" value="TreeGrafter"/>
</dbReference>
<dbReference type="PANTHER" id="PTHR30537">
    <property type="entry name" value="HTH-TYPE TRANSCRIPTIONAL REGULATOR"/>
    <property type="match status" value="1"/>
</dbReference>
<dbReference type="Pfam" id="PF03466">
    <property type="entry name" value="LysR_substrate"/>
    <property type="match status" value="1"/>
</dbReference>
<dbReference type="PANTHER" id="PTHR30537:SF5">
    <property type="entry name" value="HTH-TYPE TRANSCRIPTIONAL ACTIVATOR TTDR-RELATED"/>
    <property type="match status" value="1"/>
</dbReference>
<proteinExistence type="inferred from homology"/>
<evidence type="ECO:0000256" key="1">
    <source>
        <dbReference type="ARBA" id="ARBA00009437"/>
    </source>
</evidence>
<keyword evidence="4" id="KW-0804">Transcription</keyword>
<sequence>MLDRLTSMEVFAQAVRCGSLSGAARVVGISPTMATKHVNALEDRLGVKLVHRTTRQITLTDAGRRYLDSVEKVLADLARADASAAAERDEVEGVLRVTVPVSFGIREIAPLLPELADLYPRLTIDLGISDAKVDMVAEGWDVAVRIGHNPDDTSVARKLAPCRLLVAAAPSYLAARGIPRTVAALSEHECLSYTLSSHLERGRWRFGKDGRITVPVSGRLRAGNGDILVAAALAGQGVIYQPSFLLGEHLRAGRLVALRLDHPPAEIPGVYAAYPATRRAPAKVRAFIEFMATRFGSPPPWDRDLEFQKS</sequence>